<protein>
    <recommendedName>
        <fullName evidence="3 12">Ribokinase</fullName>
        <shortName evidence="12">RK</shortName>
        <ecNumber evidence="2 12">2.7.1.15</ecNumber>
    </recommendedName>
</protein>
<evidence type="ECO:0000256" key="9">
    <source>
        <dbReference type="ARBA" id="ARBA00022842"/>
    </source>
</evidence>
<dbReference type="InterPro" id="IPR002173">
    <property type="entry name" value="Carboh/pur_kinase_PfkB_CS"/>
</dbReference>
<keyword evidence="12" id="KW-0963">Cytoplasm</keyword>
<dbReference type="EC" id="2.7.1.15" evidence="2 12"/>
<gene>
    <name evidence="14" type="ORF">ATEG_09220</name>
</gene>
<feature type="binding site" evidence="12">
    <location>
        <begin position="473"/>
        <end position="478"/>
    </location>
    <ligand>
        <name>ATP</name>
        <dbReference type="ChEBI" id="CHEBI:30616"/>
    </ligand>
</feature>
<dbReference type="eggNOG" id="KOG2855">
    <property type="taxonomic scope" value="Eukaryota"/>
</dbReference>
<evidence type="ECO:0000256" key="1">
    <source>
        <dbReference type="ARBA" id="ARBA00005380"/>
    </source>
</evidence>
<dbReference type="SUPFAM" id="SSF51735">
    <property type="entry name" value="NAD(P)-binding Rossmann-fold domains"/>
    <property type="match status" value="1"/>
</dbReference>
<proteinExistence type="inferred from homology"/>
<comment type="catalytic activity">
    <reaction evidence="12">
        <text>D-ribose + ATP = D-ribose 5-phosphate + ADP + H(+)</text>
        <dbReference type="Rhea" id="RHEA:13697"/>
        <dbReference type="ChEBI" id="CHEBI:15378"/>
        <dbReference type="ChEBI" id="CHEBI:30616"/>
        <dbReference type="ChEBI" id="CHEBI:47013"/>
        <dbReference type="ChEBI" id="CHEBI:78346"/>
        <dbReference type="ChEBI" id="CHEBI:456216"/>
        <dbReference type="EC" id="2.7.1.15"/>
    </reaction>
</comment>
<comment type="caution">
    <text evidence="12">Lacks conserved residue(s) required for the propagation of feature annotation.</text>
</comment>
<dbReference type="InterPro" id="IPR036291">
    <property type="entry name" value="NAD(P)-bd_dom_sf"/>
</dbReference>
<dbReference type="PRINTS" id="PR00990">
    <property type="entry name" value="RIBOKINASE"/>
</dbReference>
<dbReference type="PROSITE" id="PS00584">
    <property type="entry name" value="PFKB_KINASES_2"/>
    <property type="match status" value="1"/>
</dbReference>
<keyword evidence="5 12" id="KW-0479">Metal-binding</keyword>
<dbReference type="GO" id="GO:0005524">
    <property type="term" value="F:ATP binding"/>
    <property type="evidence" value="ECO:0007669"/>
    <property type="project" value="UniProtKB-UniRule"/>
</dbReference>
<feature type="binding site" evidence="12">
    <location>
        <position position="581"/>
    </location>
    <ligand>
        <name>K(+)</name>
        <dbReference type="ChEBI" id="CHEBI:29103"/>
    </ligand>
</feature>
<dbReference type="HOGENOM" id="CLU_027634_2_0_1"/>
<dbReference type="GO" id="GO:0046872">
    <property type="term" value="F:metal ion binding"/>
    <property type="evidence" value="ECO:0007669"/>
    <property type="project" value="UniProtKB-KW"/>
</dbReference>
<evidence type="ECO:0000256" key="8">
    <source>
        <dbReference type="ARBA" id="ARBA00022840"/>
    </source>
</evidence>
<keyword evidence="4 12" id="KW-0808">Transferase</keyword>
<dbReference type="SUPFAM" id="SSF53613">
    <property type="entry name" value="Ribokinase-like"/>
    <property type="match status" value="1"/>
</dbReference>
<feature type="binding site" evidence="12">
    <location>
        <position position="512"/>
    </location>
    <ligand>
        <name>K(+)</name>
        <dbReference type="ChEBI" id="CHEBI:29103"/>
    </ligand>
</feature>
<dbReference type="UniPathway" id="UPA00916">
    <property type="reaction ID" value="UER00889"/>
</dbReference>
<dbReference type="EMBL" id="CH476607">
    <property type="protein sequence ID" value="EAU30357.1"/>
    <property type="molecule type" value="Genomic_DNA"/>
</dbReference>
<evidence type="ECO:0000256" key="5">
    <source>
        <dbReference type="ARBA" id="ARBA00022723"/>
    </source>
</evidence>
<accession>Q0CAR4</accession>
<feature type="binding site" evidence="12">
    <location>
        <position position="514"/>
    </location>
    <ligand>
        <name>K(+)</name>
        <dbReference type="ChEBI" id="CHEBI:29103"/>
    </ligand>
</feature>
<feature type="active site" description="Proton acceptor" evidence="12">
    <location>
        <position position="518"/>
    </location>
</feature>
<evidence type="ECO:0000256" key="2">
    <source>
        <dbReference type="ARBA" id="ARBA00012035"/>
    </source>
</evidence>
<dbReference type="GO" id="GO:0005634">
    <property type="term" value="C:nucleus"/>
    <property type="evidence" value="ECO:0007669"/>
    <property type="project" value="UniProtKB-SubCell"/>
</dbReference>
<dbReference type="AlphaFoldDB" id="Q0CAR4"/>
<evidence type="ECO:0000256" key="6">
    <source>
        <dbReference type="ARBA" id="ARBA00022741"/>
    </source>
</evidence>
<feature type="binding site" evidence="12">
    <location>
        <begin position="517"/>
        <end position="518"/>
    </location>
    <ligand>
        <name>ATP</name>
        <dbReference type="ChEBI" id="CHEBI:30616"/>
    </ligand>
</feature>
<name>Q0CAR4_ASPTN</name>
<keyword evidence="12" id="KW-0539">Nucleus</keyword>
<dbReference type="InterPro" id="IPR011611">
    <property type="entry name" value="PfkB_dom"/>
</dbReference>
<feature type="binding site" evidence="12">
    <location>
        <position position="577"/>
    </location>
    <ligand>
        <name>K(+)</name>
        <dbReference type="ChEBI" id="CHEBI:29103"/>
    </ligand>
</feature>
<organism evidence="14 15">
    <name type="scientific">Aspergillus terreus (strain NIH 2624 / FGSC A1156)</name>
    <dbReference type="NCBI Taxonomy" id="341663"/>
    <lineage>
        <taxon>Eukaryota</taxon>
        <taxon>Fungi</taxon>
        <taxon>Dikarya</taxon>
        <taxon>Ascomycota</taxon>
        <taxon>Pezizomycotina</taxon>
        <taxon>Eurotiomycetes</taxon>
        <taxon>Eurotiomycetidae</taxon>
        <taxon>Eurotiales</taxon>
        <taxon>Aspergillaceae</taxon>
        <taxon>Aspergillus</taxon>
        <taxon>Aspergillus subgen. Circumdati</taxon>
    </lineage>
</organism>
<keyword evidence="8 12" id="KW-0067">ATP-binding</keyword>
<comment type="activity regulation">
    <text evidence="12">Activated by a monovalent cation that binds near, but not in, the active site. The most likely occupant of the site in vivo is potassium. Ion binding induces a conformational change that may alter substrate affinity.</text>
</comment>
<dbReference type="Pfam" id="PF00294">
    <property type="entry name" value="PfkB"/>
    <property type="match status" value="1"/>
</dbReference>
<dbReference type="InterPro" id="IPR002139">
    <property type="entry name" value="Ribo/fructo_kinase"/>
</dbReference>
<dbReference type="HAMAP" id="MF_01987">
    <property type="entry name" value="Ribokinase"/>
    <property type="match status" value="1"/>
</dbReference>
<comment type="similarity">
    <text evidence="12">Belongs to the carbohydrate kinase PfkB family. Ribokinase subfamily.</text>
</comment>
<evidence type="ECO:0000313" key="15">
    <source>
        <dbReference type="Proteomes" id="UP000007963"/>
    </source>
</evidence>
<keyword evidence="11 12" id="KW-0119">Carbohydrate metabolism</keyword>
<feature type="binding site" evidence="12">
    <location>
        <begin position="250"/>
        <end position="254"/>
    </location>
    <ligand>
        <name>substrate</name>
    </ligand>
</feature>
<evidence type="ECO:0000256" key="11">
    <source>
        <dbReference type="ARBA" id="ARBA00023277"/>
    </source>
</evidence>
<feature type="binding site" evidence="12">
    <location>
        <position position="572"/>
    </location>
    <ligand>
        <name>K(+)</name>
        <dbReference type="ChEBI" id="CHEBI:29103"/>
    </ligand>
</feature>
<evidence type="ECO:0000256" key="10">
    <source>
        <dbReference type="ARBA" id="ARBA00022958"/>
    </source>
</evidence>
<feature type="binding site" evidence="12">
    <location>
        <position position="368"/>
    </location>
    <ligand>
        <name>substrate</name>
    </ligand>
</feature>
<dbReference type="GO" id="GO:0005737">
    <property type="term" value="C:cytoplasm"/>
    <property type="evidence" value="ECO:0007669"/>
    <property type="project" value="UniProtKB-SubCell"/>
</dbReference>
<dbReference type="GO" id="GO:0004747">
    <property type="term" value="F:ribokinase activity"/>
    <property type="evidence" value="ECO:0007669"/>
    <property type="project" value="UniProtKB-UniRule"/>
</dbReference>
<dbReference type="PANTHER" id="PTHR10584">
    <property type="entry name" value="SUGAR KINASE"/>
    <property type="match status" value="1"/>
</dbReference>
<keyword evidence="10 12" id="KW-0630">Potassium</keyword>
<keyword evidence="9 12" id="KW-0460">Magnesium</keyword>
<dbReference type="OMA" id="DIVLIQQ"/>
<feature type="binding site" evidence="12">
    <location>
        <position position="518"/>
    </location>
    <ligand>
        <name>substrate</name>
    </ligand>
</feature>
<feature type="domain" description="Carbohydrate kinase PfkB" evidence="13">
    <location>
        <begin position="215"/>
        <end position="583"/>
    </location>
</feature>
<comment type="pathway">
    <text evidence="12">Carbohydrate metabolism; D-ribose degradation; D-ribose 5-phosphate from beta-D-ribopyranose: step 2/2.</text>
</comment>
<dbReference type="InterPro" id="IPR029056">
    <property type="entry name" value="Ribokinase-like"/>
</dbReference>
<dbReference type="GeneID" id="4353996"/>
<evidence type="ECO:0000256" key="7">
    <source>
        <dbReference type="ARBA" id="ARBA00022777"/>
    </source>
</evidence>
<evidence type="ECO:0000313" key="14">
    <source>
        <dbReference type="EMBL" id="EAU30357.1"/>
    </source>
</evidence>
<evidence type="ECO:0000256" key="3">
    <source>
        <dbReference type="ARBA" id="ARBA00016943"/>
    </source>
</evidence>
<reference evidence="15" key="1">
    <citation type="submission" date="2005-09" db="EMBL/GenBank/DDBJ databases">
        <title>Annotation of the Aspergillus terreus NIH2624 genome.</title>
        <authorList>
            <person name="Birren B.W."/>
            <person name="Lander E.S."/>
            <person name="Galagan J.E."/>
            <person name="Nusbaum C."/>
            <person name="Devon K."/>
            <person name="Henn M."/>
            <person name="Ma L.-J."/>
            <person name="Jaffe D.B."/>
            <person name="Butler J."/>
            <person name="Alvarez P."/>
            <person name="Gnerre S."/>
            <person name="Grabherr M."/>
            <person name="Kleber M."/>
            <person name="Mauceli E.W."/>
            <person name="Brockman W."/>
            <person name="Rounsley S."/>
            <person name="Young S.K."/>
            <person name="LaButti K."/>
            <person name="Pushparaj V."/>
            <person name="DeCaprio D."/>
            <person name="Crawford M."/>
            <person name="Koehrsen M."/>
            <person name="Engels R."/>
            <person name="Montgomery P."/>
            <person name="Pearson M."/>
            <person name="Howarth C."/>
            <person name="Larson L."/>
            <person name="Luoma S."/>
            <person name="White J."/>
            <person name="Alvarado L."/>
            <person name="Kodira C.D."/>
            <person name="Zeng Q."/>
            <person name="Oleary S."/>
            <person name="Yandava C."/>
            <person name="Denning D.W."/>
            <person name="Nierman W.C."/>
            <person name="Milne T."/>
            <person name="Madden K."/>
        </authorList>
    </citation>
    <scope>NUCLEOTIDE SEQUENCE [LARGE SCALE GENOMIC DNA]</scope>
    <source>
        <strain evidence="15">NIH 2624 / FGSC A1156</strain>
    </source>
</reference>
<comment type="subcellular location">
    <subcellularLocation>
        <location evidence="12">Cytoplasm</location>
    </subcellularLocation>
    <subcellularLocation>
        <location evidence="12">Nucleus</location>
    </subcellularLocation>
</comment>
<dbReference type="InterPro" id="IPR011877">
    <property type="entry name" value="Ribokinase"/>
</dbReference>
<keyword evidence="6 12" id="KW-0547">Nucleotide-binding</keyword>
<dbReference type="Gene3D" id="3.40.50.720">
    <property type="entry name" value="NAD(P)-binding Rossmann-like Domain"/>
    <property type="match status" value="1"/>
</dbReference>
<comment type="cofactor">
    <cofactor evidence="12">
        <name>Mg(2+)</name>
        <dbReference type="ChEBI" id="CHEBI:18420"/>
    </cofactor>
    <text evidence="12">Requires a divalent cation, most likely magnesium in vivo, as an electrophilic catalyst to aid phosphoryl group transfer. It is the chelate of the metal and the nucleotide that is the actual substrate.</text>
</comment>
<evidence type="ECO:0000259" key="13">
    <source>
        <dbReference type="Pfam" id="PF00294"/>
    </source>
</evidence>
<feature type="binding site" evidence="12">
    <location>
        <position position="575"/>
    </location>
    <ligand>
        <name>K(+)</name>
        <dbReference type="ChEBI" id="CHEBI:29103"/>
    </ligand>
</feature>
<dbReference type="Gene3D" id="3.40.1190.20">
    <property type="match status" value="1"/>
</dbReference>
<keyword evidence="7 12" id="KW-0418">Kinase</keyword>
<dbReference type="CDD" id="cd01174">
    <property type="entry name" value="ribokinase"/>
    <property type="match status" value="1"/>
</dbReference>
<feature type="binding site" evidence="12">
    <location>
        <begin position="222"/>
        <end position="224"/>
    </location>
    <ligand>
        <name>substrate</name>
    </ligand>
</feature>
<comment type="similarity">
    <text evidence="1">Belongs to the carbohydrate kinase pfkB family.</text>
</comment>
<feature type="binding site" evidence="12">
    <location>
        <position position="428"/>
    </location>
    <ligand>
        <name>ATP</name>
        <dbReference type="ChEBI" id="CHEBI:30616"/>
    </ligand>
</feature>
<dbReference type="FunFam" id="3.40.1190.20:FF:000045">
    <property type="entry name" value="Ribokinase"/>
    <property type="match status" value="1"/>
</dbReference>
<comment type="subunit">
    <text evidence="12">Homodimer.</text>
</comment>
<dbReference type="GO" id="GO:0019303">
    <property type="term" value="P:D-ribose catabolic process"/>
    <property type="evidence" value="ECO:0007669"/>
    <property type="project" value="UniProtKB-UniRule"/>
</dbReference>
<evidence type="ECO:0000256" key="12">
    <source>
        <dbReference type="HAMAP-Rule" id="MF_03215"/>
    </source>
</evidence>
<evidence type="ECO:0000256" key="4">
    <source>
        <dbReference type="ARBA" id="ARBA00022679"/>
    </source>
</evidence>
<sequence>MALAVAFVTGSDQGLGFGLVKQFVAHLNSYSQLVMAAVRNPTHPFAQDLSQLTTAESNSIIVVEHGASIEQSVFDAVNKVTNRSIEHIDYVVANADITKRRYGCYDYQGKVVHYTGDVWAQYFIVPTWELRSRYQDEVYLVGCSYYPSSETYKPSSNANRKAEAEAGRKTLRRGADYVTSPSSPINSLATQLTSLQAIILPHLHYPAINTMAPTIRVIGSLNVDMVSVTPRFPEPGETITSSSYFISAGGKGANQAVACGRLSRPQSGTAPTSPVTVEMVGAVGGRDGHFDALLKPTLEQSGVGTARVRIVPDAYTGVAVIVVDSSAGGENRILFSPGANYQGMQETADVVGMGLAAPVPDVIVMQGEIPTDTTVAILRELAAWKAKNRAAGVRGIEAGPDVMLNPAPAPPGGLPADVYAAVDHLIMNETEAELMTPPPELLLQTVPEAQGQTGHEAVARYFHRLGVTYVLITLGSKGVWYSATDAGSSGPADGVHRFTNQNPAAPVSRVLDTTAAGDTFVGGYAVEVARWRERRRKDGLAGRDVTTEEKADRYQRVMDAAMGLAARAAARCVERQGAMDSIPWEDEI</sequence>
<dbReference type="Proteomes" id="UP000007963">
    <property type="component" value="Unassembled WGS sequence"/>
</dbReference>
<dbReference type="OrthoDB" id="415590at2759"/>
<comment type="function">
    <text evidence="12">Catalyzes the phosphorylation of ribose at O-5 in a reaction requiring ATP and magnesium. The resulting D-ribose-5-phosphate can then be used either for sythesis of nucleotides, histidine, and tryptophan, or as a component of the pentose phosphate pathway.</text>
</comment>
<dbReference type="VEuPathDB" id="FungiDB:ATEG_09220"/>
<dbReference type="STRING" id="341663.Q0CAR4"/>
<dbReference type="PANTHER" id="PTHR10584:SF166">
    <property type="entry name" value="RIBOKINASE"/>
    <property type="match status" value="1"/>
</dbReference>
<dbReference type="RefSeq" id="XP_001217842.1">
    <property type="nucleotide sequence ID" value="XM_001217841.1"/>
</dbReference>